<name>A0ABQ0MGF8_9BACT</name>
<keyword evidence="2" id="KW-1185">Reference proteome</keyword>
<dbReference type="Proteomes" id="UP000194153">
    <property type="component" value="Unassembled WGS sequence"/>
</dbReference>
<proteinExistence type="predicted"/>
<protein>
    <submittedName>
        <fullName evidence="1">Uncharacterized protein</fullName>
    </submittedName>
</protein>
<gene>
    <name evidence="1" type="ORF">GPEL0_01r0904</name>
</gene>
<accession>A0ABQ0MGF8</accession>
<organism evidence="1 2">
    <name type="scientific">Geoanaerobacter pelophilus</name>
    <dbReference type="NCBI Taxonomy" id="60036"/>
    <lineage>
        <taxon>Bacteria</taxon>
        <taxon>Pseudomonadati</taxon>
        <taxon>Thermodesulfobacteriota</taxon>
        <taxon>Desulfuromonadia</taxon>
        <taxon>Geobacterales</taxon>
        <taxon>Geobacteraceae</taxon>
        <taxon>Geoanaerobacter</taxon>
    </lineage>
</organism>
<comment type="caution">
    <text evidence="1">The sequence shown here is derived from an EMBL/GenBank/DDBJ whole genome shotgun (WGS) entry which is preliminary data.</text>
</comment>
<evidence type="ECO:0000313" key="2">
    <source>
        <dbReference type="Proteomes" id="UP000194153"/>
    </source>
</evidence>
<sequence>MLGMKRVAIKAIAAAQKVVKKRIFFLLAKRNRKSKTLLGLVVLIVR</sequence>
<evidence type="ECO:0000313" key="1">
    <source>
        <dbReference type="EMBL" id="GAW65832.1"/>
    </source>
</evidence>
<dbReference type="EMBL" id="BDQG01000001">
    <property type="protein sequence ID" value="GAW65832.1"/>
    <property type="molecule type" value="Genomic_DNA"/>
</dbReference>
<reference evidence="2" key="1">
    <citation type="submission" date="2017-05" db="EMBL/GenBank/DDBJ databases">
        <title>Draft genome sequence of Geobacter pelophilus, a iron(III)-reducing bacteria.</title>
        <authorList>
            <person name="Aoyagi T."/>
            <person name="Koike H."/>
            <person name="Morita T."/>
            <person name="Sato Y."/>
            <person name="Habe H."/>
            <person name="Hori T."/>
        </authorList>
    </citation>
    <scope>NUCLEOTIDE SEQUENCE [LARGE SCALE GENOMIC DNA]</scope>
    <source>
        <strain evidence="2">Drf2</strain>
    </source>
</reference>